<dbReference type="AlphaFoldDB" id="A0A8H6K042"/>
<dbReference type="EMBL" id="WIGO01000232">
    <property type="protein sequence ID" value="KAF6822612.1"/>
    <property type="molecule type" value="Genomic_DNA"/>
</dbReference>
<dbReference type="Pfam" id="PF26639">
    <property type="entry name" value="Het-6_barrel"/>
    <property type="match status" value="1"/>
</dbReference>
<evidence type="ECO:0000259" key="1">
    <source>
        <dbReference type="Pfam" id="PF06985"/>
    </source>
</evidence>
<feature type="domain" description="Heterokaryon incompatibility" evidence="1">
    <location>
        <begin position="63"/>
        <end position="238"/>
    </location>
</feature>
<proteinExistence type="predicted"/>
<sequence length="638" mass="70935">MNDQPPPQNRTSFRYQPLDPRQGQIRLIEIEPLTQEKGMVEGGNESLVRCSLKHISLSDTARYTALSYAWGDPNITKAIVLHGQQVDVTSNLESVLRELAIQRSRDPEITPALWVDAICIDQQNETERTYQVSRMDMIYRSATRTLIWLGRSTHDSRLAMDSLFSLSRIVPGLARNFSSWSMFPFEHVAKPNTPWVSVVLDALDIIIAQICSDDSAILTAIISLFERPWFRRVWVIQERTLSRDSMVTCGTNWIYWTKLYDGFWLLCGVRDYLDIVGSDTGRIDSAALAALLTTALDRVTPVAFARPRTPLISLLSMLSRNAARTRLEASDPRDYVFALLGLVDPATSPRIRVDYTKDWAAVRVEVARACLAHYGPTVLSFAGLLPASGDLAPPAGGAYVPSWAPDWSSEHLSQPLCVPSIFMARGANQKSVYAASRDLKQSLTNCLTADHRLSLYASRLDDVAEPGEPLPETAESADDTARVASFAAWVRRLDAILPRANGAYQTLWEVREALWKTPIADREFLHNWETERASAEMFSAYQALRAGNVSEGVKYASVASTKLHRRRPFRSVRGYIGLGPLATAAGDSVWVIPGADAPFILRPKEDGGLLVVGEAYVHGIMNGEFAELEARLQKIKLS</sequence>
<name>A0A8H6K042_9PEZI</name>
<accession>A0A8H6K042</accession>
<gene>
    <name evidence="2" type="ORF">CPLU01_11922</name>
</gene>
<comment type="caution">
    <text evidence="2">The sequence shown here is derived from an EMBL/GenBank/DDBJ whole genome shotgun (WGS) entry which is preliminary data.</text>
</comment>
<dbReference type="InterPro" id="IPR010730">
    <property type="entry name" value="HET"/>
</dbReference>
<reference evidence="2" key="1">
    <citation type="journal article" date="2020" name="Phytopathology">
        <title>Genome Sequence Resources of Colletotrichum truncatum, C. plurivorum, C. musicola, and C. sojae: Four Species Pathogenic to Soybean (Glycine max).</title>
        <authorList>
            <person name="Rogerio F."/>
            <person name="Boufleur T.R."/>
            <person name="Ciampi-Guillardi M."/>
            <person name="Sukno S.A."/>
            <person name="Thon M.R."/>
            <person name="Massola Junior N.S."/>
            <person name="Baroncelli R."/>
        </authorList>
    </citation>
    <scope>NUCLEOTIDE SEQUENCE</scope>
    <source>
        <strain evidence="2">LFN00145</strain>
    </source>
</reference>
<dbReference type="Proteomes" id="UP000654918">
    <property type="component" value="Unassembled WGS sequence"/>
</dbReference>
<dbReference type="PANTHER" id="PTHR24148:SF73">
    <property type="entry name" value="HET DOMAIN PROTEIN (AFU_ORTHOLOGUE AFUA_8G01020)"/>
    <property type="match status" value="1"/>
</dbReference>
<keyword evidence="3" id="KW-1185">Reference proteome</keyword>
<evidence type="ECO:0000313" key="2">
    <source>
        <dbReference type="EMBL" id="KAF6822612.1"/>
    </source>
</evidence>
<organism evidence="2 3">
    <name type="scientific">Colletotrichum plurivorum</name>
    <dbReference type="NCBI Taxonomy" id="2175906"/>
    <lineage>
        <taxon>Eukaryota</taxon>
        <taxon>Fungi</taxon>
        <taxon>Dikarya</taxon>
        <taxon>Ascomycota</taxon>
        <taxon>Pezizomycotina</taxon>
        <taxon>Sordariomycetes</taxon>
        <taxon>Hypocreomycetidae</taxon>
        <taxon>Glomerellales</taxon>
        <taxon>Glomerellaceae</taxon>
        <taxon>Colletotrichum</taxon>
        <taxon>Colletotrichum orchidearum species complex</taxon>
    </lineage>
</organism>
<protein>
    <submittedName>
        <fullName evidence="2">Heterokaryon incompatibility protein</fullName>
    </submittedName>
</protein>
<dbReference type="Pfam" id="PF06985">
    <property type="entry name" value="HET"/>
    <property type="match status" value="1"/>
</dbReference>
<dbReference type="InterPro" id="IPR052895">
    <property type="entry name" value="HetReg/Transcr_Mod"/>
</dbReference>
<evidence type="ECO:0000313" key="3">
    <source>
        <dbReference type="Proteomes" id="UP000654918"/>
    </source>
</evidence>
<dbReference type="PANTHER" id="PTHR24148">
    <property type="entry name" value="ANKYRIN REPEAT DOMAIN-CONTAINING PROTEIN 39 HOMOLOG-RELATED"/>
    <property type="match status" value="1"/>
</dbReference>